<evidence type="ECO:0000313" key="2">
    <source>
        <dbReference type="Proteomes" id="UP000245474"/>
    </source>
</evidence>
<dbReference type="Proteomes" id="UP000245474">
    <property type="component" value="Unassembled WGS sequence"/>
</dbReference>
<keyword evidence="2" id="KW-1185">Reference proteome</keyword>
<evidence type="ECO:0000313" key="1">
    <source>
        <dbReference type="EMBL" id="PWG63355.1"/>
    </source>
</evidence>
<accession>A0A2U2N2A1</accession>
<sequence>MPARERLNRRHWLLAPEQIDTVRQISEREQISGSEVVRRAIEAYDPNFDCERELEAALEVMGESIRDTRSQLAALRERLDETTSDAYRERLRKQSRDEVRAHFAAHPGELDALADYFGWQR</sequence>
<dbReference type="OrthoDB" id="5800080at2"/>
<protein>
    <submittedName>
        <fullName evidence="1">Uncharacterized protein</fullName>
    </submittedName>
</protein>
<name>A0A2U2N2A1_9GAMM</name>
<comment type="caution">
    <text evidence="1">The sequence shown here is derived from an EMBL/GenBank/DDBJ whole genome shotgun (WGS) entry which is preliminary data.</text>
</comment>
<organism evidence="1 2">
    <name type="scientific">Sediminicurvatus halobius</name>
    <dbReference type="NCBI Taxonomy" id="2182432"/>
    <lineage>
        <taxon>Bacteria</taxon>
        <taxon>Pseudomonadati</taxon>
        <taxon>Pseudomonadota</taxon>
        <taxon>Gammaproteobacteria</taxon>
        <taxon>Chromatiales</taxon>
        <taxon>Ectothiorhodospiraceae</taxon>
        <taxon>Sediminicurvatus</taxon>
    </lineage>
</organism>
<reference evidence="1 2" key="1">
    <citation type="submission" date="2018-05" db="EMBL/GenBank/DDBJ databases">
        <title>Spiribacter halobius sp. nov., a moderately halophilic bacterium isolated from marine solar saltern.</title>
        <authorList>
            <person name="Zheng W.-S."/>
            <person name="Lu D.-C."/>
            <person name="Du Z.-J."/>
        </authorList>
    </citation>
    <scope>NUCLEOTIDE SEQUENCE [LARGE SCALE GENOMIC DNA]</scope>
    <source>
        <strain evidence="1 2">E85</strain>
    </source>
</reference>
<dbReference type="AlphaFoldDB" id="A0A2U2N2A1"/>
<dbReference type="RefSeq" id="WP_109678248.1">
    <property type="nucleotide sequence ID" value="NZ_CP086615.1"/>
</dbReference>
<dbReference type="EMBL" id="QFFI01000011">
    <property type="protein sequence ID" value="PWG63355.1"/>
    <property type="molecule type" value="Genomic_DNA"/>
</dbReference>
<gene>
    <name evidence="1" type="ORF">DEM34_08585</name>
</gene>
<proteinExistence type="predicted"/>